<keyword evidence="8" id="KW-1185">Reference proteome</keyword>
<evidence type="ECO:0000256" key="4">
    <source>
        <dbReference type="ARBA" id="ARBA00023136"/>
    </source>
</evidence>
<dbReference type="GO" id="GO:0016020">
    <property type="term" value="C:membrane"/>
    <property type="evidence" value="ECO:0007669"/>
    <property type="project" value="UniProtKB-SubCell"/>
</dbReference>
<evidence type="ECO:0000313" key="8">
    <source>
        <dbReference type="Proteomes" id="UP000199440"/>
    </source>
</evidence>
<sequence>MKYIVGLSRIIVGVLFIISGFIKLNDPVGFSFKLQEYFSAGVLDLPFFEPYALTISIFVVIFEVMLGVMLLTGFRVKFTVWSLLLMIVFFTFLTFYSAYFNKVTDCGCFGDAIKLTPWESFTKDIVLLVLIVVLFVGSKHIKSVFGPNTKRIVTVIALVLCGIYANYVLNHLPVIDFRPYKIGANIEQGMGVPEGAPKAIFEYAWKFKVDGEEKVFVTQGDYPTVDGEFIDVETTEIQKGYEPPIHDFTIEQEGEDFAATLLQKPKLIMVVAYDLRKSHMPVFEQIKQITDSAVKKGYKVIGMSASNDEQTQQLRQTYDLNFEFYFTDETTLKTIVRSNPGVLVLEKGTIKQKVHYNDLGDLEFN</sequence>
<dbReference type="AlphaFoldDB" id="A0A1G9RKA0"/>
<dbReference type="GO" id="GO:0030416">
    <property type="term" value="P:methylamine metabolic process"/>
    <property type="evidence" value="ECO:0007669"/>
    <property type="project" value="InterPro"/>
</dbReference>
<comment type="subcellular location">
    <subcellularLocation>
        <location evidence="1">Membrane</location>
        <topology evidence="1">Multi-pass membrane protein</topology>
    </subcellularLocation>
</comment>
<dbReference type="RefSeq" id="WP_089890315.1">
    <property type="nucleotide sequence ID" value="NZ_FNGV01000006.1"/>
</dbReference>
<gene>
    <name evidence="7" type="ORF">SAMN04488514_106178</name>
</gene>
<feature type="transmembrane region" description="Helical" evidence="5">
    <location>
        <begin position="78"/>
        <end position="100"/>
    </location>
</feature>
<feature type="transmembrane region" description="Helical" evidence="5">
    <location>
        <begin position="120"/>
        <end position="137"/>
    </location>
</feature>
<dbReference type="NCBIfam" id="NF045576">
    <property type="entry name" value="BT_3928_fam"/>
    <property type="match status" value="1"/>
</dbReference>
<dbReference type="EMBL" id="FNGV01000006">
    <property type="protein sequence ID" value="SDM23654.1"/>
    <property type="molecule type" value="Genomic_DNA"/>
</dbReference>
<feature type="transmembrane region" description="Helical" evidence="5">
    <location>
        <begin position="149"/>
        <end position="169"/>
    </location>
</feature>
<dbReference type="InterPro" id="IPR009908">
    <property type="entry name" value="Methylamine_util_MauE"/>
</dbReference>
<reference evidence="7 8" key="1">
    <citation type="submission" date="2016-10" db="EMBL/GenBank/DDBJ databases">
        <authorList>
            <person name="de Groot N.N."/>
        </authorList>
    </citation>
    <scope>NUCLEOTIDE SEQUENCE [LARGE SCALE GENOMIC DNA]</scope>
    <source>
        <strain evidence="7 8">DSM 19886</strain>
    </source>
</reference>
<name>A0A1G9RKA0_9FLAO</name>
<feature type="transmembrane region" description="Helical" evidence="5">
    <location>
        <begin position="51"/>
        <end position="71"/>
    </location>
</feature>
<dbReference type="Proteomes" id="UP000199440">
    <property type="component" value="Unassembled WGS sequence"/>
</dbReference>
<evidence type="ECO:0000313" key="7">
    <source>
        <dbReference type="EMBL" id="SDM23654.1"/>
    </source>
</evidence>
<accession>A0A1G9RKA0</accession>
<dbReference type="OrthoDB" id="648842at2"/>
<feature type="transmembrane region" description="Helical" evidence="5">
    <location>
        <begin position="7"/>
        <end position="24"/>
    </location>
</feature>
<evidence type="ECO:0000256" key="3">
    <source>
        <dbReference type="ARBA" id="ARBA00022989"/>
    </source>
</evidence>
<evidence type="ECO:0000259" key="6">
    <source>
        <dbReference type="Pfam" id="PF07291"/>
    </source>
</evidence>
<keyword evidence="3 5" id="KW-1133">Transmembrane helix</keyword>
<keyword evidence="4 5" id="KW-0472">Membrane</keyword>
<evidence type="ECO:0000256" key="1">
    <source>
        <dbReference type="ARBA" id="ARBA00004141"/>
    </source>
</evidence>
<keyword evidence="2 5" id="KW-0812">Transmembrane</keyword>
<dbReference type="STRING" id="192904.SAMN04488514_106178"/>
<protein>
    <submittedName>
        <fullName evidence="7">Uncharacterized membrane protein YphA, DoxX/SURF4 family</fullName>
    </submittedName>
</protein>
<organism evidence="7 8">
    <name type="scientific">Kriegella aquimaris</name>
    <dbReference type="NCBI Taxonomy" id="192904"/>
    <lineage>
        <taxon>Bacteria</taxon>
        <taxon>Pseudomonadati</taxon>
        <taxon>Bacteroidota</taxon>
        <taxon>Flavobacteriia</taxon>
        <taxon>Flavobacteriales</taxon>
        <taxon>Flavobacteriaceae</taxon>
        <taxon>Kriegella</taxon>
    </lineage>
</organism>
<dbReference type="Pfam" id="PF07291">
    <property type="entry name" value="MauE"/>
    <property type="match status" value="1"/>
</dbReference>
<evidence type="ECO:0000256" key="5">
    <source>
        <dbReference type="SAM" id="Phobius"/>
    </source>
</evidence>
<evidence type="ECO:0000256" key="2">
    <source>
        <dbReference type="ARBA" id="ARBA00022692"/>
    </source>
</evidence>
<proteinExistence type="predicted"/>
<feature type="domain" description="Methylamine utilisation protein MauE" evidence="6">
    <location>
        <begin position="1"/>
        <end position="135"/>
    </location>
</feature>